<protein>
    <recommendedName>
        <fullName evidence="7">Secretion system C-terminal sorting domain-containing protein</fullName>
    </recommendedName>
</protein>
<evidence type="ECO:0000256" key="2">
    <source>
        <dbReference type="SAM" id="SignalP"/>
    </source>
</evidence>
<keyword evidence="1 2" id="KW-0732">Signal</keyword>
<accession>A0A1Z8AGC6</accession>
<dbReference type="EMBL" id="MAAX01000213">
    <property type="protein sequence ID" value="OUS09399.1"/>
    <property type="molecule type" value="Genomic_DNA"/>
</dbReference>
<feature type="domain" description="DUF4114" evidence="3">
    <location>
        <begin position="147"/>
        <end position="231"/>
    </location>
</feature>
<feature type="signal peptide" evidence="2">
    <location>
        <begin position="1"/>
        <end position="21"/>
    </location>
</feature>
<proteinExistence type="predicted"/>
<evidence type="ECO:0000313" key="6">
    <source>
        <dbReference type="Proteomes" id="UP000196102"/>
    </source>
</evidence>
<comment type="caution">
    <text evidence="5">The sequence shown here is derived from an EMBL/GenBank/DDBJ whole genome shotgun (WGS) entry which is preliminary data.</text>
</comment>
<dbReference type="AlphaFoldDB" id="A0A1Z8AGC6"/>
<name>A0A1Z8AGC6_9FLAO</name>
<feature type="chain" id="PRO_5012464710" description="Secretion system C-terminal sorting domain-containing protein" evidence="2">
    <location>
        <begin position="22"/>
        <end position="809"/>
    </location>
</feature>
<evidence type="ECO:0000256" key="1">
    <source>
        <dbReference type="ARBA" id="ARBA00022729"/>
    </source>
</evidence>
<evidence type="ECO:0000259" key="3">
    <source>
        <dbReference type="Pfam" id="PF13448"/>
    </source>
</evidence>
<dbReference type="InterPro" id="IPR025193">
    <property type="entry name" value="DUF4114"/>
</dbReference>
<dbReference type="RefSeq" id="WP_303688069.1">
    <property type="nucleotide sequence ID" value="NZ_CAJXYO010000046.1"/>
</dbReference>
<sequence>MNKIILTVVMLVSFIAPSQNYQYLGTFSSDGTPDYLEPVDDVITGDFLQMVNNALPESYPVPDFNPQYISSGYDTDILLEDPADVWVTFVAEGAGYKNVLGYYTYDTSIANHPTPTASDITIIFPNVSAQWSGGGLVAGNKVHIGRFPAGTGIGWVLLANGYRNNQVTSGQWQVYSNPDYNPENDPNLRQHNVLLNDDANERVILGFEDIRRDYASCDQDFNDAIFYITANPYTALKTINLTRPDASGSNTVSSGNNGGLESNGDLASLIAKRNLKRLKDNNQMSKKSSQTSFLMKNGTVNSLDGYLPVTGQFGTESPQYSTPTDLLGITNANEVLAVDYYQQANRVAAVLATDTQNGVYDHSKAICDRLNNSTLDDVRAVTARGHQLLTSTIIRDNGAVEYAVSFSIKLGALENDIFSYWSIDRYPSGDYNNYQVWGSTYAQVFHIVNHILDTYTTEKPLNSQLLNDIVPPVFVRSGYYENGKLHLEINNLQRLPSIALNANLKSTEVASVIPYSSTISLTGDYTETVEVATGGIFDAGISLSTGPNDQIDALYLADGPWGTDYIDGEVIINNFNITSTLSFPANDIYYVERNPSIQGQIKETLNLFRHLKAGDQLVDVTNYDQMSFQVSNSLPMEIILITDESIAWTDRYRYSIPAHSSTTNVTINFDDFINSNGMSTSSSNFRSVVFSISGDYSTFQPFNLNISELKFQSNSTLSISNVNPLEQAVVSNYPNPFVNQTTFLLVKHSENVSVTLYDLSGRVVDAQYIKTEYGNLTVNYPAGSLKPGIYVYKITDDSNQNFSGRIVKK</sequence>
<dbReference type="Pfam" id="PF18962">
    <property type="entry name" value="Por_Secre_tail"/>
    <property type="match status" value="1"/>
</dbReference>
<dbReference type="Pfam" id="PF13448">
    <property type="entry name" value="DUF4114"/>
    <property type="match status" value="1"/>
</dbReference>
<dbReference type="InterPro" id="IPR026444">
    <property type="entry name" value="Secre_tail"/>
</dbReference>
<reference evidence="6" key="1">
    <citation type="journal article" date="2017" name="Proc. Natl. Acad. Sci. U.S.A.">
        <title>Simulation of Deepwater Horizon oil plume reveals substrate specialization within a complex community of hydrocarbon-degraders.</title>
        <authorList>
            <person name="Hu P."/>
            <person name="Dubinsky E.A."/>
            <person name="Probst A.J."/>
            <person name="Wang J."/>
            <person name="Sieber C.M.K."/>
            <person name="Tom L.M."/>
            <person name="Gardinali P."/>
            <person name="Banfield J.F."/>
            <person name="Atlas R.M."/>
            <person name="Andersen G.L."/>
        </authorList>
    </citation>
    <scope>NUCLEOTIDE SEQUENCE [LARGE SCALE GENOMIC DNA]</scope>
</reference>
<feature type="domain" description="Secretion system C-terminal sorting" evidence="4">
    <location>
        <begin position="733"/>
        <end position="802"/>
    </location>
</feature>
<dbReference type="Proteomes" id="UP000196102">
    <property type="component" value="Unassembled WGS sequence"/>
</dbReference>
<evidence type="ECO:0000259" key="4">
    <source>
        <dbReference type="Pfam" id="PF18962"/>
    </source>
</evidence>
<dbReference type="NCBIfam" id="TIGR04183">
    <property type="entry name" value="Por_Secre_tail"/>
    <property type="match status" value="1"/>
</dbReference>
<organism evidence="5 6">
    <name type="scientific">Nonlabens dokdonensis</name>
    <dbReference type="NCBI Taxonomy" id="328515"/>
    <lineage>
        <taxon>Bacteria</taxon>
        <taxon>Pseudomonadati</taxon>
        <taxon>Bacteroidota</taxon>
        <taxon>Flavobacteriia</taxon>
        <taxon>Flavobacteriales</taxon>
        <taxon>Flavobacteriaceae</taxon>
        <taxon>Nonlabens</taxon>
    </lineage>
</organism>
<gene>
    <name evidence="5" type="ORF">A9Q93_14005</name>
</gene>
<evidence type="ECO:0008006" key="7">
    <source>
        <dbReference type="Google" id="ProtNLM"/>
    </source>
</evidence>
<evidence type="ECO:0000313" key="5">
    <source>
        <dbReference type="EMBL" id="OUS09399.1"/>
    </source>
</evidence>